<evidence type="ECO:0000256" key="1">
    <source>
        <dbReference type="ARBA" id="ARBA00008761"/>
    </source>
</evidence>
<evidence type="ECO:0000256" key="5">
    <source>
        <dbReference type="ARBA" id="ARBA00023172"/>
    </source>
</evidence>
<feature type="domain" description="Probable transposase IS891/IS1136/IS1341" evidence="7">
    <location>
        <begin position="75"/>
        <end position="176"/>
    </location>
</feature>
<gene>
    <name evidence="9" type="ordered locus">AM1_B0243</name>
</gene>
<name>A8ZLD5_ACAM1</name>
<keyword evidence="10" id="KW-1185">Reference proteome</keyword>
<dbReference type="InterPro" id="IPR051399">
    <property type="entry name" value="RNA-guided_DNA_endo/Transpos"/>
</dbReference>
<feature type="coiled-coil region" evidence="6">
    <location>
        <begin position="103"/>
        <end position="147"/>
    </location>
</feature>
<keyword evidence="5" id="KW-0233">DNA recombination</keyword>
<evidence type="ECO:0000256" key="2">
    <source>
        <dbReference type="ARBA" id="ARBA00011044"/>
    </source>
</evidence>
<comment type="similarity">
    <text evidence="2">In the N-terminal section; belongs to the transposase 2 family.</text>
</comment>
<evidence type="ECO:0000259" key="7">
    <source>
        <dbReference type="Pfam" id="PF01385"/>
    </source>
</evidence>
<dbReference type="InterPro" id="IPR010095">
    <property type="entry name" value="Cas12f1-like_TNB"/>
</dbReference>
<sequence length="298" mass="33650">MPRFKKRHSTQTARFTLRGFSVGTKLYLAKIGSIKVQWSRALPSEPSSVTIIKDPSGRYFASFVVEKEPELLLWNDTSIGIDLGITTFATLSTGQKIEAPKPLKRYLKKLARLQKTLSRCEKGSNRRQAAKLKVAQLHNRIKDIRTDFLHKLSTQLIIENQEINLEDLNVSGMLKNRRLSKAISDLGWRQFRTMLEAKAIMYGRDVNIISCWEPTSQTCSCCGHREGRKQLGIREWQCLNCGVFHDRDINAALNIKAAGGHSEAINGCRRECKSEVNSAVLSDASTRLVDKQLELFAS</sequence>
<proteinExistence type="inferred from homology"/>
<comment type="similarity">
    <text evidence="1">In the C-terminal section; belongs to the transposase 35 family.</text>
</comment>
<accession>A8ZLD5</accession>
<dbReference type="GO" id="GO:0003677">
    <property type="term" value="F:DNA binding"/>
    <property type="evidence" value="ECO:0007669"/>
    <property type="project" value="UniProtKB-KW"/>
</dbReference>
<dbReference type="PANTHER" id="PTHR30405">
    <property type="entry name" value="TRANSPOSASE"/>
    <property type="match status" value="1"/>
</dbReference>
<evidence type="ECO:0000256" key="3">
    <source>
        <dbReference type="ARBA" id="ARBA00022578"/>
    </source>
</evidence>
<dbReference type="AlphaFoldDB" id="A8ZLD5"/>
<dbReference type="Proteomes" id="UP000000268">
    <property type="component" value="Plasmid pREB2"/>
</dbReference>
<evidence type="ECO:0000256" key="4">
    <source>
        <dbReference type="ARBA" id="ARBA00023125"/>
    </source>
</evidence>
<keyword evidence="4" id="KW-0238">DNA-binding</keyword>
<reference evidence="9 10" key="1">
    <citation type="journal article" date="2008" name="Proc. Natl. Acad. Sci. U.S.A.">
        <title>Niche adaptation and genome expansion in the chlorophyll d-producing cyanobacterium Acaryochloris marina.</title>
        <authorList>
            <person name="Swingley W.D."/>
            <person name="Chen M."/>
            <person name="Cheung P.C."/>
            <person name="Conrad A.L."/>
            <person name="Dejesa L.C."/>
            <person name="Hao J."/>
            <person name="Honchak B.M."/>
            <person name="Karbach L.E."/>
            <person name="Kurdoglu A."/>
            <person name="Lahiri S."/>
            <person name="Mastrian S.D."/>
            <person name="Miyashita H."/>
            <person name="Page L."/>
            <person name="Ramakrishna P."/>
            <person name="Satoh S."/>
            <person name="Sattley W.M."/>
            <person name="Shimada Y."/>
            <person name="Taylor H.L."/>
            <person name="Tomo T."/>
            <person name="Tsuchiya T."/>
            <person name="Wang Z.T."/>
            <person name="Raymond J."/>
            <person name="Mimuro M."/>
            <person name="Blankenship R.E."/>
            <person name="Touchman J.W."/>
        </authorList>
    </citation>
    <scope>NUCLEOTIDE SEQUENCE [LARGE SCALE GENOMIC DNA]</scope>
    <source>
        <strain evidence="10">MBIC 11017</strain>
        <plasmid evidence="10">Plasmid pREB2</plasmid>
    </source>
</reference>
<protein>
    <submittedName>
        <fullName evidence="9">Transposase, IS605 family</fullName>
    </submittedName>
</protein>
<evidence type="ECO:0000313" key="10">
    <source>
        <dbReference type="Proteomes" id="UP000000268"/>
    </source>
</evidence>
<dbReference type="GO" id="GO:0032196">
    <property type="term" value="P:transposition"/>
    <property type="evidence" value="ECO:0007669"/>
    <property type="project" value="UniProtKB-KW"/>
</dbReference>
<organism evidence="9 10">
    <name type="scientific">Acaryochloris marina (strain MBIC 11017)</name>
    <dbReference type="NCBI Taxonomy" id="329726"/>
    <lineage>
        <taxon>Bacteria</taxon>
        <taxon>Bacillati</taxon>
        <taxon>Cyanobacteriota</taxon>
        <taxon>Cyanophyceae</taxon>
        <taxon>Acaryochloridales</taxon>
        <taxon>Acaryochloridaceae</taxon>
        <taxon>Acaryochloris</taxon>
    </lineage>
</organism>
<dbReference type="InterPro" id="IPR001959">
    <property type="entry name" value="Transposase"/>
</dbReference>
<evidence type="ECO:0000259" key="8">
    <source>
        <dbReference type="Pfam" id="PF07282"/>
    </source>
</evidence>
<dbReference type="EMBL" id="CP000839">
    <property type="protein sequence ID" value="ABW31962.1"/>
    <property type="molecule type" value="Genomic_DNA"/>
</dbReference>
<dbReference type="PANTHER" id="PTHR30405:SF25">
    <property type="entry name" value="RNA-GUIDED DNA ENDONUCLEASE INSQ-RELATED"/>
    <property type="match status" value="1"/>
</dbReference>
<geneLocation type="plasmid" evidence="9 10">
    <name>pREB2</name>
</geneLocation>
<feature type="domain" description="Cas12f1-like TNB" evidence="8">
    <location>
        <begin position="188"/>
        <end position="255"/>
    </location>
</feature>
<keyword evidence="9" id="KW-0614">Plasmid</keyword>
<dbReference type="Pfam" id="PF01385">
    <property type="entry name" value="OrfB_IS605"/>
    <property type="match status" value="1"/>
</dbReference>
<dbReference type="GO" id="GO:0006310">
    <property type="term" value="P:DNA recombination"/>
    <property type="evidence" value="ECO:0007669"/>
    <property type="project" value="UniProtKB-KW"/>
</dbReference>
<evidence type="ECO:0000256" key="6">
    <source>
        <dbReference type="SAM" id="Coils"/>
    </source>
</evidence>
<evidence type="ECO:0000313" key="9">
    <source>
        <dbReference type="EMBL" id="ABW31962.1"/>
    </source>
</evidence>
<dbReference type="Pfam" id="PF07282">
    <property type="entry name" value="Cas12f1-like_TNB"/>
    <property type="match status" value="1"/>
</dbReference>
<dbReference type="NCBIfam" id="NF040570">
    <property type="entry name" value="guided_TnpB"/>
    <property type="match status" value="1"/>
</dbReference>
<dbReference type="HOGENOM" id="CLU_032903_0_2_3"/>
<keyword evidence="3" id="KW-0815">Transposition</keyword>
<dbReference type="NCBIfam" id="TIGR01766">
    <property type="entry name" value="IS200/IS605 family accessory protein TnpB-like domain"/>
    <property type="match status" value="1"/>
</dbReference>
<dbReference type="KEGG" id="amr:AM1_B0243"/>
<keyword evidence="6" id="KW-0175">Coiled coil</keyword>
<dbReference type="OrthoDB" id="443538at2"/>